<dbReference type="PROSITE" id="PS51208">
    <property type="entry name" value="AUTOTRANSPORTER"/>
    <property type="match status" value="1"/>
</dbReference>
<dbReference type="SUPFAM" id="SSF103515">
    <property type="entry name" value="Autotransporter"/>
    <property type="match status" value="1"/>
</dbReference>
<dbReference type="KEGG" id="carm:CARM_1604"/>
<feature type="domain" description="Autotransporter" evidence="2">
    <location>
        <begin position="933"/>
        <end position="1211"/>
    </location>
</feature>
<sequence>MSYFTGGGIDFQSNQTSSLTNSFNSFVLNKHITHNNLSFTKKTFLSLATISFLATCANASITTINDKVSNGSITIANARSNISRDISGGGCSNRECTITDSKSGGVTISGNNGGTLTITDKGNITNNNKYGSGVLINGSATNVNINNSGTIDSTNTNNQSGNGISVEGNNNNNITITNSGSINSGTFNGIEIKGSNNTINNLTNSGIITGKGNGISVNGSNNVIKTLDNSGFISGIRTQNQGSIETIDNEGTIGGVTVQNQGSIKTIDNKGTIGSVFVDKNSVIQNLMNHGTINKDVLVIGNITSIINDENSVINGGIKTGPWNGSINTIINKGAIDGNDRGIYIASSTKLIENSGVISGNNAGIGTGNGANIQTISNSGTITGKKGDGLSIFSYGGGVKTVNNNGLIQGNNNGIIVYGEWGRTGTIDTINNDGRIIGKNNGINIQEFSGNNNLNTNIGTIISKGTILGQSGAGIRVGNGNQHVKNYIQLDGPNALIAGGKAGIHNKGTIGVNNNGTSVNNGNVIDLKNGATIASLKQEKDALKYDESGTAILNEGTIKGNISLDKSFIYGSVYNKNTIGGNISLNNKSYISSINNEKNIQGSIDLKEQSHINSILNNGTIEKGISLDKSTIGTIVNTGIIGNEASPLATQDITYGINNSGTIEKLINSSGDINNPNTDKDIHIYGGINNSGYIDIFNTGNIHGGITNSGTLILSNGHIHSGNGSTQASWHGGFIGKNNNGYHIENNDNGKVSIDGWYFNDLEYKGTTQEDIANRLENAIIVGGNNIGGISADKIYVNTSNLKLNTIYEGNTFFIDENGKVIGDKINNNAGVNANNIHSLSGIYDFLGLGEGRYIANVNVSELSGKTLAKSMVYSARLRNINISNILRDTTAKNFQTEFSQVLDMELSKKGEAYGNDADLLAELEDIFIPNKNPNAKNHSFLIPYYNHSSIKIGNSVGQLSANTTGLIGGSLRELPNDYGTIGFYLGYEDASKEQATQRLKFDDKTYYGGLTYYGVLARDGIDQYYISASTRFDYTTTDIEKTYKNIPATIESDTQTYGYGIDVKVGANYYNTLEIARITPEIGLSYYGMSNKNFSLKHIDGLREHYLAEQFNFIDASAALKWYKPWSDKLRSNVTIGAIVNLYEDAKGNLRLGANHFTTEVQTSKYYGFGQLGLSYNIANNADLSLNYAGAFTFDNTTSHTMFLKLGLWW</sequence>
<dbReference type="RefSeq" id="WP_176301023.1">
    <property type="nucleotide sequence ID" value="NZ_CP053825.1"/>
</dbReference>
<dbReference type="GeneID" id="56587353"/>
<dbReference type="Proteomes" id="UP000509246">
    <property type="component" value="Chromosome"/>
</dbReference>
<dbReference type="SMART" id="SM00869">
    <property type="entry name" value="Autotransporter"/>
    <property type="match status" value="1"/>
</dbReference>
<feature type="compositionally biased region" description="Polar residues" evidence="1">
    <location>
        <begin position="149"/>
        <end position="159"/>
    </location>
</feature>
<proteinExistence type="predicted"/>
<dbReference type="InterPro" id="IPR006626">
    <property type="entry name" value="PbH1"/>
</dbReference>
<protein>
    <submittedName>
        <fullName evidence="3">Autotransporter domain-containing protein</fullName>
    </submittedName>
</protein>
<evidence type="ECO:0000313" key="4">
    <source>
        <dbReference type="Proteomes" id="UP000509246"/>
    </source>
</evidence>
<feature type="compositionally biased region" description="Low complexity" evidence="1">
    <location>
        <begin position="160"/>
        <end position="169"/>
    </location>
</feature>
<organism evidence="3 4">
    <name type="scientific">Campylobacter armoricus</name>
    <dbReference type="NCBI Taxonomy" id="2505970"/>
    <lineage>
        <taxon>Bacteria</taxon>
        <taxon>Pseudomonadati</taxon>
        <taxon>Campylobacterota</taxon>
        <taxon>Epsilonproteobacteria</taxon>
        <taxon>Campylobacterales</taxon>
        <taxon>Campylobacteraceae</taxon>
        <taxon>Campylobacter</taxon>
    </lineage>
</organism>
<evidence type="ECO:0000256" key="1">
    <source>
        <dbReference type="SAM" id="MobiDB-lite"/>
    </source>
</evidence>
<keyword evidence="4" id="KW-1185">Reference proteome</keyword>
<dbReference type="Gene3D" id="2.40.128.130">
    <property type="entry name" value="Autotransporter beta-domain"/>
    <property type="match status" value="1"/>
</dbReference>
<dbReference type="InterPro" id="IPR005546">
    <property type="entry name" value="Autotransporte_beta"/>
</dbReference>
<feature type="region of interest" description="Disordered" evidence="1">
    <location>
        <begin position="149"/>
        <end position="169"/>
    </location>
</feature>
<reference evidence="3 4" key="1">
    <citation type="submission" date="2020-05" db="EMBL/GenBank/DDBJ databases">
        <title>Complete genome sequencing of Campylobacter and Arcobacter type strains.</title>
        <authorList>
            <person name="Miller W.G."/>
            <person name="Yee E."/>
        </authorList>
    </citation>
    <scope>NUCLEOTIDE SEQUENCE [LARGE SCALE GENOMIC DNA]</scope>
    <source>
        <strain evidence="3 4">CCUG 73571</strain>
    </source>
</reference>
<dbReference type="SMART" id="SM00710">
    <property type="entry name" value="PbH1"/>
    <property type="match status" value="5"/>
</dbReference>
<evidence type="ECO:0000313" key="3">
    <source>
        <dbReference type="EMBL" id="QKF80480.1"/>
    </source>
</evidence>
<name>A0A7L5I8W8_9BACT</name>
<gene>
    <name evidence="3" type="ORF">CARM_1604</name>
</gene>
<accession>A0A7L5I8W8</accession>
<dbReference type="AlphaFoldDB" id="A0A7L5I8W8"/>
<evidence type="ECO:0000259" key="2">
    <source>
        <dbReference type="PROSITE" id="PS51208"/>
    </source>
</evidence>
<dbReference type="InterPro" id="IPR036709">
    <property type="entry name" value="Autotransporte_beta_dom_sf"/>
</dbReference>
<dbReference type="EMBL" id="CP053825">
    <property type="protein sequence ID" value="QKF80480.1"/>
    <property type="molecule type" value="Genomic_DNA"/>
</dbReference>